<evidence type="ECO:0000313" key="2">
    <source>
        <dbReference type="Proteomes" id="UP000243250"/>
    </source>
</evidence>
<organism evidence="1 2">
    <name type="scientific">Halogeometricum limi</name>
    <dbReference type="NCBI Taxonomy" id="555875"/>
    <lineage>
        <taxon>Archaea</taxon>
        <taxon>Methanobacteriati</taxon>
        <taxon>Methanobacteriota</taxon>
        <taxon>Stenosarchaea group</taxon>
        <taxon>Halobacteria</taxon>
        <taxon>Halobacteriales</taxon>
        <taxon>Haloferacaceae</taxon>
        <taxon>Halogeometricum</taxon>
    </lineage>
</organism>
<proteinExistence type="predicted"/>
<sequence>MKGDFQRYLRAKETVDDRAFDPRVRRAVRSDLAARSGTVRLLDAGAGTGPFLRRLLTWDDVPDLTYVAVDADETSLELGARLVEERARELRYSVDTDGSTPENPAFDVLGDTLATLSLRGRNAVDVRFVRADALDAADAGGWTVVVAQAFVDLLGPDEVDRLLAGLVSGGRFYFPITFDGGTAFAPGHDADDAVLAAYHDTMHAGDRWGSRAGRRLESHLDSRGVDYVAGDSDWHVRPVGGAYPADEAAFLRTIVDTVGDAVRGHVDEVVRATWLTARRRQLAERTLEYVAKNRDVSGRVGSTTPR</sequence>
<gene>
    <name evidence="1" type="ORF">SAMN04488124_0227</name>
</gene>
<keyword evidence="2" id="KW-1185">Reference proteome</keyword>
<evidence type="ECO:0008006" key="3">
    <source>
        <dbReference type="Google" id="ProtNLM"/>
    </source>
</evidence>
<dbReference type="Proteomes" id="UP000243250">
    <property type="component" value="Unassembled WGS sequence"/>
</dbReference>
<reference evidence="2" key="1">
    <citation type="submission" date="2016-10" db="EMBL/GenBank/DDBJ databases">
        <authorList>
            <person name="Varghese N."/>
            <person name="Submissions S."/>
        </authorList>
    </citation>
    <scope>NUCLEOTIDE SEQUENCE [LARGE SCALE GENOMIC DNA]</scope>
    <source>
        <strain evidence="2">CGMCC 1.8711</strain>
    </source>
</reference>
<accession>A0A1I6FSV3</accession>
<protein>
    <recommendedName>
        <fullName evidence="3">Methyltransferase domain-containing protein</fullName>
    </recommendedName>
</protein>
<dbReference type="RefSeq" id="WP_089875966.1">
    <property type="nucleotide sequence ID" value="NZ_FOYS01000001.1"/>
</dbReference>
<evidence type="ECO:0000313" key="1">
    <source>
        <dbReference type="EMBL" id="SFR33025.1"/>
    </source>
</evidence>
<dbReference type="OrthoDB" id="338984at2157"/>
<dbReference type="AlphaFoldDB" id="A0A1I6FSV3"/>
<name>A0A1I6FSV3_9EURY</name>
<dbReference type="STRING" id="555875.SAMN04488124_0227"/>
<dbReference type="Gene3D" id="3.40.50.150">
    <property type="entry name" value="Vaccinia Virus protein VP39"/>
    <property type="match status" value="1"/>
</dbReference>
<dbReference type="SUPFAM" id="SSF53335">
    <property type="entry name" value="S-adenosyl-L-methionine-dependent methyltransferases"/>
    <property type="match status" value="1"/>
</dbReference>
<dbReference type="EMBL" id="FOYS01000001">
    <property type="protein sequence ID" value="SFR33025.1"/>
    <property type="molecule type" value="Genomic_DNA"/>
</dbReference>
<dbReference type="InterPro" id="IPR029063">
    <property type="entry name" value="SAM-dependent_MTases_sf"/>
</dbReference>